<keyword evidence="2" id="KW-1185">Reference proteome</keyword>
<name>A0ACC0JJX7_CHOFU</name>
<sequence length="439" mass="48371">MAEKQLKNRVCIIGSGNWGSAIAKIVGRNAARLPNFEDRVTMWIAIPEVVDAAKDADILIFVVPHQFVRTICSTLLGKIKPTAAALSLIKGFDIAEGGGIDLISHIITRCLKIPCSVLMGANIASETEYFRVVVVDDEDAVEICAGFVDGLGFGDNTKAAVIRLGLMEMIKFVDVFYPGSKLSTFFESCGVADLITTCYGGRNRRVAEAFVKTGRSIKELEDEMLNGQKLQGPITAEEVNHMLANKNMENNTDTSVAHDDAEDIDVAEADSDKRSDPSGAEESEDEVARGEFVDLKKFQDLFVNATTPDLKEEHEVDIQSGPELNRDENFFLVSVLAPDLNSTAALSKIKKYTLVDDKKEELAENKKDCAGRLLHFIQCVVSRKIESFSLELSKLTMPTKPPEGFRIRTMDSKIEGSLEDWLQKLSKHANSLKEECNDV</sequence>
<organism evidence="1 2">
    <name type="scientific">Choristoneura fumiferana</name>
    <name type="common">Spruce budworm moth</name>
    <name type="synonym">Archips fumiferana</name>
    <dbReference type="NCBI Taxonomy" id="7141"/>
    <lineage>
        <taxon>Eukaryota</taxon>
        <taxon>Metazoa</taxon>
        <taxon>Ecdysozoa</taxon>
        <taxon>Arthropoda</taxon>
        <taxon>Hexapoda</taxon>
        <taxon>Insecta</taxon>
        <taxon>Pterygota</taxon>
        <taxon>Neoptera</taxon>
        <taxon>Endopterygota</taxon>
        <taxon>Lepidoptera</taxon>
        <taxon>Glossata</taxon>
        <taxon>Ditrysia</taxon>
        <taxon>Tortricoidea</taxon>
        <taxon>Tortricidae</taxon>
        <taxon>Tortricinae</taxon>
        <taxon>Choristoneura</taxon>
    </lineage>
</organism>
<reference evidence="1 2" key="1">
    <citation type="journal article" date="2022" name="Genome Biol. Evol.">
        <title>The Spruce Budworm Genome: Reconstructing the Evolutionary History of Antifreeze Proteins.</title>
        <authorList>
            <person name="Beliveau C."/>
            <person name="Gagne P."/>
            <person name="Picq S."/>
            <person name="Vernygora O."/>
            <person name="Keeling C.I."/>
            <person name="Pinkney K."/>
            <person name="Doucet D."/>
            <person name="Wen F."/>
            <person name="Johnston J.S."/>
            <person name="Maaroufi H."/>
            <person name="Boyle B."/>
            <person name="Laroche J."/>
            <person name="Dewar K."/>
            <person name="Juretic N."/>
            <person name="Blackburn G."/>
            <person name="Nisole A."/>
            <person name="Brunet B."/>
            <person name="Brandao M."/>
            <person name="Lumley L."/>
            <person name="Duan J."/>
            <person name="Quan G."/>
            <person name="Lucarotti C.J."/>
            <person name="Roe A.D."/>
            <person name="Sperling F.A.H."/>
            <person name="Levesque R.C."/>
            <person name="Cusson M."/>
        </authorList>
    </citation>
    <scope>NUCLEOTIDE SEQUENCE [LARGE SCALE GENOMIC DNA]</scope>
    <source>
        <strain evidence="1">Glfc:IPQL:Cfum</strain>
    </source>
</reference>
<evidence type="ECO:0000313" key="1">
    <source>
        <dbReference type="EMBL" id="KAI8424363.1"/>
    </source>
</evidence>
<comment type="caution">
    <text evidence="1">The sequence shown here is derived from an EMBL/GenBank/DDBJ whole genome shotgun (WGS) entry which is preliminary data.</text>
</comment>
<gene>
    <name evidence="1" type="ORF">MSG28_002893</name>
</gene>
<accession>A0ACC0JJX7</accession>
<protein>
    <submittedName>
        <fullName evidence="1">Uncharacterized protein</fullName>
    </submittedName>
</protein>
<dbReference type="Proteomes" id="UP001064048">
    <property type="component" value="Chromosome 4"/>
</dbReference>
<evidence type="ECO:0000313" key="2">
    <source>
        <dbReference type="Proteomes" id="UP001064048"/>
    </source>
</evidence>
<proteinExistence type="predicted"/>
<dbReference type="EMBL" id="CM046104">
    <property type="protein sequence ID" value="KAI8424363.1"/>
    <property type="molecule type" value="Genomic_DNA"/>
</dbReference>